<dbReference type="AlphaFoldDB" id="A0A200R9H1"/>
<comment type="caution">
    <text evidence="1">The sequence shown here is derived from an EMBL/GenBank/DDBJ whole genome shotgun (WGS) entry which is preliminary data.</text>
</comment>
<evidence type="ECO:0000313" key="2">
    <source>
        <dbReference type="Proteomes" id="UP000195402"/>
    </source>
</evidence>
<dbReference type="Proteomes" id="UP000195402">
    <property type="component" value="Unassembled WGS sequence"/>
</dbReference>
<gene>
    <name evidence="1" type="ORF">BVC80_7675g4</name>
</gene>
<sequence>MEIQQTRASRDVIEGFEACNLIAENIGWVLQKLEPTFSVSVSLTLLLSADLRLSEMRRVIF</sequence>
<evidence type="ECO:0000313" key="1">
    <source>
        <dbReference type="EMBL" id="OVA19365.1"/>
    </source>
</evidence>
<proteinExistence type="predicted"/>
<reference evidence="1 2" key="1">
    <citation type="journal article" date="2017" name="Mol. Plant">
        <title>The Genome of Medicinal Plant Macleaya cordata Provides New Insights into Benzylisoquinoline Alkaloids Metabolism.</title>
        <authorList>
            <person name="Liu X."/>
            <person name="Liu Y."/>
            <person name="Huang P."/>
            <person name="Ma Y."/>
            <person name="Qing Z."/>
            <person name="Tang Q."/>
            <person name="Cao H."/>
            <person name="Cheng P."/>
            <person name="Zheng Y."/>
            <person name="Yuan Z."/>
            <person name="Zhou Y."/>
            <person name="Liu J."/>
            <person name="Tang Z."/>
            <person name="Zhuo Y."/>
            <person name="Zhang Y."/>
            <person name="Yu L."/>
            <person name="Huang J."/>
            <person name="Yang P."/>
            <person name="Peng Q."/>
            <person name="Zhang J."/>
            <person name="Jiang W."/>
            <person name="Zhang Z."/>
            <person name="Lin K."/>
            <person name="Ro D.K."/>
            <person name="Chen X."/>
            <person name="Xiong X."/>
            <person name="Shang Y."/>
            <person name="Huang S."/>
            <person name="Zeng J."/>
        </authorList>
    </citation>
    <scope>NUCLEOTIDE SEQUENCE [LARGE SCALE GENOMIC DNA]</scope>
    <source>
        <strain evidence="2">cv. BLH2017</strain>
        <tissue evidence="1">Root</tissue>
    </source>
</reference>
<organism evidence="1 2">
    <name type="scientific">Macleaya cordata</name>
    <name type="common">Five-seeded plume-poppy</name>
    <name type="synonym">Bocconia cordata</name>
    <dbReference type="NCBI Taxonomy" id="56857"/>
    <lineage>
        <taxon>Eukaryota</taxon>
        <taxon>Viridiplantae</taxon>
        <taxon>Streptophyta</taxon>
        <taxon>Embryophyta</taxon>
        <taxon>Tracheophyta</taxon>
        <taxon>Spermatophyta</taxon>
        <taxon>Magnoliopsida</taxon>
        <taxon>Ranunculales</taxon>
        <taxon>Papaveraceae</taxon>
        <taxon>Papaveroideae</taxon>
        <taxon>Macleaya</taxon>
    </lineage>
</organism>
<accession>A0A200R9H1</accession>
<name>A0A200R9H1_MACCD</name>
<dbReference type="InParanoid" id="A0A200R9H1"/>
<dbReference type="EMBL" id="MVGT01000203">
    <property type="protein sequence ID" value="OVA19365.1"/>
    <property type="molecule type" value="Genomic_DNA"/>
</dbReference>
<keyword evidence="2" id="KW-1185">Reference proteome</keyword>
<protein>
    <submittedName>
        <fullName evidence="1">Uncharacterized protein</fullName>
    </submittedName>
</protein>